<keyword evidence="3" id="KW-0804">Transcription</keyword>
<proteinExistence type="predicted"/>
<dbReference type="InterPro" id="IPR018062">
    <property type="entry name" value="HTH_AraC-typ_CS"/>
</dbReference>
<sequence>MHDPLSDVLAVLGTKSVRGTSLEAQGAWALSFDGRLRLKFVAVARGQCWLTLPDRAPELLSEGDVVLLSNTRYTVASDPALEAIDGMALYALPGQNTVRLGNGCDTVMIGGGSGFEEGCASFVLDALPRFLRISQRSPSAEAINRTLQSLHEEMRQEWAGAALIAERLADVLVVEAVRAYIATGATPSIGWIAALGDGKIAEALKLMHSDVARRWTVPDLAREVGMSRSALTQRFSQKVGRPPLDYLTLWRMLLAQRKLAGGEAIATVAEDVGYQSQSAFAHAFKRRMGRTPRQGAR</sequence>
<dbReference type="STRING" id="1365950.SAMN05428963_101376"/>
<evidence type="ECO:0000256" key="2">
    <source>
        <dbReference type="ARBA" id="ARBA00023125"/>
    </source>
</evidence>
<dbReference type="RefSeq" id="WP_078706662.1">
    <property type="nucleotide sequence ID" value="NZ_FUXL01000001.1"/>
</dbReference>
<dbReference type="OrthoDB" id="9783876at2"/>
<evidence type="ECO:0000259" key="4">
    <source>
        <dbReference type="PROSITE" id="PS01124"/>
    </source>
</evidence>
<dbReference type="Pfam" id="PF12833">
    <property type="entry name" value="HTH_18"/>
    <property type="match status" value="1"/>
</dbReference>
<keyword evidence="1" id="KW-0805">Transcription regulation</keyword>
<dbReference type="GO" id="GO:0003700">
    <property type="term" value="F:DNA-binding transcription factor activity"/>
    <property type="evidence" value="ECO:0007669"/>
    <property type="project" value="InterPro"/>
</dbReference>
<dbReference type="PANTHER" id="PTHR46796">
    <property type="entry name" value="HTH-TYPE TRANSCRIPTIONAL ACTIVATOR RHAS-RELATED"/>
    <property type="match status" value="1"/>
</dbReference>
<dbReference type="SUPFAM" id="SSF46689">
    <property type="entry name" value="Homeodomain-like"/>
    <property type="match status" value="2"/>
</dbReference>
<evidence type="ECO:0000256" key="3">
    <source>
        <dbReference type="ARBA" id="ARBA00023163"/>
    </source>
</evidence>
<dbReference type="PANTHER" id="PTHR46796:SF13">
    <property type="entry name" value="HTH-TYPE TRANSCRIPTIONAL ACTIVATOR RHAS"/>
    <property type="match status" value="1"/>
</dbReference>
<accession>A0A1T4LVA0</accession>
<feature type="domain" description="HTH araC/xylS-type" evidence="4">
    <location>
        <begin position="201"/>
        <end position="297"/>
    </location>
</feature>
<protein>
    <submittedName>
        <fullName evidence="5">Transcriptional regulator, AraC family</fullName>
    </submittedName>
</protein>
<dbReference type="EMBL" id="FUXL01000001">
    <property type="protein sequence ID" value="SJZ58612.1"/>
    <property type="molecule type" value="Genomic_DNA"/>
</dbReference>
<reference evidence="5 6" key="1">
    <citation type="submission" date="2017-02" db="EMBL/GenBank/DDBJ databases">
        <authorList>
            <person name="Peterson S.W."/>
        </authorList>
    </citation>
    <scope>NUCLEOTIDE SEQUENCE [LARGE SCALE GENOMIC DNA]</scope>
    <source>
        <strain evidence="5 6">USBA 369</strain>
    </source>
</reference>
<keyword evidence="2" id="KW-0238">DNA-binding</keyword>
<evidence type="ECO:0000256" key="1">
    <source>
        <dbReference type="ARBA" id="ARBA00023015"/>
    </source>
</evidence>
<dbReference type="PROSITE" id="PS01124">
    <property type="entry name" value="HTH_ARAC_FAMILY_2"/>
    <property type="match status" value="1"/>
</dbReference>
<keyword evidence="6" id="KW-1185">Reference proteome</keyword>
<dbReference type="PROSITE" id="PS00041">
    <property type="entry name" value="HTH_ARAC_FAMILY_1"/>
    <property type="match status" value="1"/>
</dbReference>
<dbReference type="InterPro" id="IPR018060">
    <property type="entry name" value="HTH_AraC"/>
</dbReference>
<dbReference type="SMART" id="SM00342">
    <property type="entry name" value="HTH_ARAC"/>
    <property type="match status" value="1"/>
</dbReference>
<dbReference type="Gene3D" id="1.10.10.60">
    <property type="entry name" value="Homeodomain-like"/>
    <property type="match status" value="1"/>
</dbReference>
<dbReference type="Pfam" id="PF12852">
    <property type="entry name" value="Cupin_6"/>
    <property type="match status" value="1"/>
</dbReference>
<evidence type="ECO:0000313" key="5">
    <source>
        <dbReference type="EMBL" id="SJZ58612.1"/>
    </source>
</evidence>
<dbReference type="InterPro" id="IPR009057">
    <property type="entry name" value="Homeodomain-like_sf"/>
</dbReference>
<gene>
    <name evidence="5" type="ORF">SAMN05428963_101376</name>
</gene>
<dbReference type="AlphaFoldDB" id="A0A1T4LVA0"/>
<dbReference type="InterPro" id="IPR050204">
    <property type="entry name" value="AraC_XylS_family_regulators"/>
</dbReference>
<evidence type="ECO:0000313" key="6">
    <source>
        <dbReference type="Proteomes" id="UP000190135"/>
    </source>
</evidence>
<dbReference type="Proteomes" id="UP000190135">
    <property type="component" value="Unassembled WGS sequence"/>
</dbReference>
<dbReference type="GO" id="GO:0043565">
    <property type="term" value="F:sequence-specific DNA binding"/>
    <property type="evidence" value="ECO:0007669"/>
    <property type="project" value="InterPro"/>
</dbReference>
<organism evidence="5 6">
    <name type="scientific">Consotaella salsifontis</name>
    <dbReference type="NCBI Taxonomy" id="1365950"/>
    <lineage>
        <taxon>Bacteria</taxon>
        <taxon>Pseudomonadati</taxon>
        <taxon>Pseudomonadota</taxon>
        <taxon>Alphaproteobacteria</taxon>
        <taxon>Hyphomicrobiales</taxon>
        <taxon>Aurantimonadaceae</taxon>
        <taxon>Consotaella</taxon>
    </lineage>
</organism>
<name>A0A1T4LVA0_9HYPH</name>
<dbReference type="InterPro" id="IPR032783">
    <property type="entry name" value="AraC_lig"/>
</dbReference>